<comment type="caution">
    <text evidence="1">The sequence shown here is derived from an EMBL/GenBank/DDBJ whole genome shotgun (WGS) entry which is preliminary data.</text>
</comment>
<name>K7A392_9ALTE</name>
<keyword evidence="2" id="KW-1185">Reference proteome</keyword>
<dbReference type="EMBL" id="BAEQ01000051">
    <property type="protein sequence ID" value="GAC29965.1"/>
    <property type="molecule type" value="Genomic_DNA"/>
</dbReference>
<organism evidence="1 2">
    <name type="scientific">Brumicola pallidula DSM 14239 = ACAM 615</name>
    <dbReference type="NCBI Taxonomy" id="1121922"/>
    <lineage>
        <taxon>Bacteria</taxon>
        <taxon>Pseudomonadati</taxon>
        <taxon>Pseudomonadota</taxon>
        <taxon>Gammaproteobacteria</taxon>
        <taxon>Alteromonadales</taxon>
        <taxon>Alteromonadaceae</taxon>
        <taxon>Brumicola</taxon>
    </lineage>
</organism>
<dbReference type="AlphaFoldDB" id="K7A392"/>
<dbReference type="Proteomes" id="UP000006251">
    <property type="component" value="Unassembled WGS sequence"/>
</dbReference>
<proteinExistence type="predicted"/>
<evidence type="ECO:0000313" key="1">
    <source>
        <dbReference type="EMBL" id="GAC29965.1"/>
    </source>
</evidence>
<accession>K7A392</accession>
<protein>
    <submittedName>
        <fullName evidence="1">Uncharacterized protein</fullName>
    </submittedName>
</protein>
<evidence type="ECO:0000313" key="2">
    <source>
        <dbReference type="Proteomes" id="UP000006251"/>
    </source>
</evidence>
<sequence length="48" mass="5500">MSHQHVLFSTPSFPHILYYALSAADQQPSKESEQLQNNKRAILIPFCL</sequence>
<gene>
    <name evidence="1" type="ORF">GPAL_3114</name>
</gene>
<reference evidence="2" key="1">
    <citation type="journal article" date="2014" name="Environ. Microbiol.">
        <title>Comparative genomics of the marine bacterial genus Glaciecola reveals the high degree of genomic diversity and genomic characteristic for cold adaptation.</title>
        <authorList>
            <person name="Qin Q.L."/>
            <person name="Xie B.B."/>
            <person name="Yu Y."/>
            <person name="Shu Y.L."/>
            <person name="Rong J.C."/>
            <person name="Zhang Y.J."/>
            <person name="Zhao D.L."/>
            <person name="Chen X.L."/>
            <person name="Zhang X.Y."/>
            <person name="Chen B."/>
            <person name="Zhou B.C."/>
            <person name="Zhang Y.Z."/>
        </authorList>
    </citation>
    <scope>NUCLEOTIDE SEQUENCE [LARGE SCALE GENOMIC DNA]</scope>
    <source>
        <strain evidence="2">ACAM 615</strain>
    </source>
</reference>